<proteinExistence type="predicted"/>
<protein>
    <recommendedName>
        <fullName evidence="4">DUF4136 domain-containing protein</fullName>
    </recommendedName>
</protein>
<reference evidence="2 3" key="1">
    <citation type="submission" date="2023-03" db="EMBL/GenBank/DDBJ databases">
        <title>Altererythrobacter sp. CAU 1644 isolated from sand.</title>
        <authorList>
            <person name="Kim W."/>
        </authorList>
    </citation>
    <scope>NUCLEOTIDE SEQUENCE [LARGE SCALE GENOMIC DNA]</scope>
    <source>
        <strain evidence="2 3">CAU 1644</strain>
    </source>
</reference>
<organism evidence="2 3">
    <name type="scientific">Altererythrobacter arenosus</name>
    <dbReference type="NCBI Taxonomy" id="3032592"/>
    <lineage>
        <taxon>Bacteria</taxon>
        <taxon>Pseudomonadati</taxon>
        <taxon>Pseudomonadota</taxon>
        <taxon>Alphaproteobacteria</taxon>
        <taxon>Sphingomonadales</taxon>
        <taxon>Erythrobacteraceae</taxon>
        <taxon>Altererythrobacter</taxon>
    </lineage>
</organism>
<keyword evidence="3" id="KW-1185">Reference proteome</keyword>
<dbReference type="PROSITE" id="PS51257">
    <property type="entry name" value="PROKAR_LIPOPROTEIN"/>
    <property type="match status" value="1"/>
</dbReference>
<name>A0ABY8FPW9_9SPHN</name>
<dbReference type="EMBL" id="CP121106">
    <property type="protein sequence ID" value="WFL77067.1"/>
    <property type="molecule type" value="Genomic_DNA"/>
</dbReference>
<evidence type="ECO:0000313" key="3">
    <source>
        <dbReference type="Proteomes" id="UP001215827"/>
    </source>
</evidence>
<keyword evidence="1" id="KW-0732">Signal</keyword>
<dbReference type="RefSeq" id="WP_278015826.1">
    <property type="nucleotide sequence ID" value="NZ_CP121106.1"/>
</dbReference>
<dbReference type="Proteomes" id="UP001215827">
    <property type="component" value="Chromosome"/>
</dbReference>
<gene>
    <name evidence="2" type="ORF">P7228_13880</name>
</gene>
<evidence type="ECO:0000313" key="2">
    <source>
        <dbReference type="EMBL" id="WFL77067.1"/>
    </source>
</evidence>
<feature type="chain" id="PRO_5045976427" description="DUF4136 domain-containing protein" evidence="1">
    <location>
        <begin position="22"/>
        <end position="177"/>
    </location>
</feature>
<sequence length="177" mass="18329">MGRPGILGLAGAMAASLASCAINDPLALDRAGVPQNLETIELVASEDDGALRSQFREAVVDAFGRRGIGIAEGSKAVADLAISLRSAETAIIPGAQSQTQESTGPIKSDGREGKWFESCDGERLRATLAVFDRSSGALNYRGSVQSDQCRGKPVPVAVLAERLVGDALGEVATETSE</sequence>
<evidence type="ECO:0008006" key="4">
    <source>
        <dbReference type="Google" id="ProtNLM"/>
    </source>
</evidence>
<feature type="signal peptide" evidence="1">
    <location>
        <begin position="1"/>
        <end position="21"/>
    </location>
</feature>
<accession>A0ABY8FPW9</accession>
<evidence type="ECO:0000256" key="1">
    <source>
        <dbReference type="SAM" id="SignalP"/>
    </source>
</evidence>